<protein>
    <submittedName>
        <fullName evidence="2">Uncharacterized protein</fullName>
    </submittedName>
</protein>
<dbReference type="AlphaFoldDB" id="A0ABD0L7I8"/>
<organism evidence="2 3">
    <name type="scientific">Batillaria attramentaria</name>
    <dbReference type="NCBI Taxonomy" id="370345"/>
    <lineage>
        <taxon>Eukaryota</taxon>
        <taxon>Metazoa</taxon>
        <taxon>Spiralia</taxon>
        <taxon>Lophotrochozoa</taxon>
        <taxon>Mollusca</taxon>
        <taxon>Gastropoda</taxon>
        <taxon>Caenogastropoda</taxon>
        <taxon>Sorbeoconcha</taxon>
        <taxon>Cerithioidea</taxon>
        <taxon>Batillariidae</taxon>
        <taxon>Batillaria</taxon>
    </lineage>
</organism>
<dbReference type="Proteomes" id="UP001519460">
    <property type="component" value="Unassembled WGS sequence"/>
</dbReference>
<name>A0ABD0L7I8_9CAEN</name>
<keyword evidence="1" id="KW-0732">Signal</keyword>
<feature type="chain" id="PRO_5044827730" evidence="1">
    <location>
        <begin position="19"/>
        <end position="94"/>
    </location>
</feature>
<sequence length="94" mass="10875">MDKVVTSLLMFLTTQLWIEDRQQVCVGWSEDVYGLVFLDKYHLIMNYHFRYISSGFSPVTDYRSADLVFVSVMIRPRPQAMQSGGSVKSVFEPD</sequence>
<evidence type="ECO:0000313" key="2">
    <source>
        <dbReference type="EMBL" id="KAK7495024.1"/>
    </source>
</evidence>
<comment type="caution">
    <text evidence="2">The sequence shown here is derived from an EMBL/GenBank/DDBJ whole genome shotgun (WGS) entry which is preliminary data.</text>
</comment>
<gene>
    <name evidence="2" type="ORF">BaRGS_00013664</name>
</gene>
<feature type="signal peptide" evidence="1">
    <location>
        <begin position="1"/>
        <end position="18"/>
    </location>
</feature>
<keyword evidence="3" id="KW-1185">Reference proteome</keyword>
<evidence type="ECO:0000256" key="1">
    <source>
        <dbReference type="SAM" id="SignalP"/>
    </source>
</evidence>
<proteinExistence type="predicted"/>
<accession>A0ABD0L7I8</accession>
<evidence type="ECO:0000313" key="3">
    <source>
        <dbReference type="Proteomes" id="UP001519460"/>
    </source>
</evidence>
<reference evidence="2 3" key="1">
    <citation type="journal article" date="2023" name="Sci. Data">
        <title>Genome assembly of the Korean intertidal mud-creeper Batillaria attramentaria.</title>
        <authorList>
            <person name="Patra A.K."/>
            <person name="Ho P.T."/>
            <person name="Jun S."/>
            <person name="Lee S.J."/>
            <person name="Kim Y."/>
            <person name="Won Y.J."/>
        </authorList>
    </citation>
    <scope>NUCLEOTIDE SEQUENCE [LARGE SCALE GENOMIC DNA]</scope>
    <source>
        <strain evidence="2">Wonlab-2016</strain>
    </source>
</reference>
<dbReference type="EMBL" id="JACVVK020000078">
    <property type="protein sequence ID" value="KAK7495024.1"/>
    <property type="molecule type" value="Genomic_DNA"/>
</dbReference>